<evidence type="ECO:0000256" key="3">
    <source>
        <dbReference type="ARBA" id="ARBA00022692"/>
    </source>
</evidence>
<organism evidence="9 10">
    <name type="scientific">Rhodocytophaga aerolata</name>
    <dbReference type="NCBI Taxonomy" id="455078"/>
    <lineage>
        <taxon>Bacteria</taxon>
        <taxon>Pseudomonadati</taxon>
        <taxon>Bacteroidota</taxon>
        <taxon>Cytophagia</taxon>
        <taxon>Cytophagales</taxon>
        <taxon>Rhodocytophagaceae</taxon>
        <taxon>Rhodocytophaga</taxon>
    </lineage>
</organism>
<keyword evidence="5 6" id="KW-0472">Membrane</keyword>
<dbReference type="EMBL" id="JAUKPO010000006">
    <property type="protein sequence ID" value="MDO1447201.1"/>
    <property type="molecule type" value="Genomic_DNA"/>
</dbReference>
<dbReference type="PANTHER" id="PTHR30572:SF18">
    <property type="entry name" value="ABC-TYPE MACROLIDE FAMILY EXPORT SYSTEM PERMEASE COMPONENT 2"/>
    <property type="match status" value="1"/>
</dbReference>
<reference evidence="9" key="1">
    <citation type="submission" date="2023-07" db="EMBL/GenBank/DDBJ databases">
        <title>The genome sequence of Rhodocytophaga aerolata KACC 12507.</title>
        <authorList>
            <person name="Zhang X."/>
        </authorList>
    </citation>
    <scope>NUCLEOTIDE SEQUENCE</scope>
    <source>
        <strain evidence="9">KACC 12507</strain>
    </source>
</reference>
<keyword evidence="10" id="KW-1185">Reference proteome</keyword>
<feature type="transmembrane region" description="Helical" evidence="6">
    <location>
        <begin position="282"/>
        <end position="304"/>
    </location>
</feature>
<feature type="domain" description="ABC3 transporter permease C-terminal" evidence="7">
    <location>
        <begin position="288"/>
        <end position="402"/>
    </location>
</feature>
<feature type="transmembrane region" description="Helical" evidence="6">
    <location>
        <begin position="684"/>
        <end position="708"/>
    </location>
</feature>
<feature type="domain" description="MacB-like periplasmic core" evidence="8">
    <location>
        <begin position="20"/>
        <end position="240"/>
    </location>
</feature>
<dbReference type="PANTHER" id="PTHR30572">
    <property type="entry name" value="MEMBRANE COMPONENT OF TRANSPORTER-RELATED"/>
    <property type="match status" value="1"/>
</dbReference>
<comment type="subcellular location">
    <subcellularLocation>
        <location evidence="1">Cell membrane</location>
        <topology evidence="1">Multi-pass membrane protein</topology>
    </subcellularLocation>
</comment>
<sequence length="807" mass="90470">MFHNYLIIAWRNIQKNKLFSLINILGLALGMAACLLILEYVVFETSYDTFHTEGNRVYRVVVQSPEDETYVATASAPLGPLLKSRFPEIASVARFLYTSGVVRIAQAQAVYNEEKFAYVDEDFFQVFSYPLLTPQFPGLLSEPNTIVISQTYAKKYFGSEKAVGKTLTFYDQFGEHTCTVSAVLQDVPINSHLQFHALLSISTLNTTSQFWAKLSNWSWTSFYTYVQLTKEASPQLLADKFPGLIKQVGADEKSKLALQRMTGIHLYSNLPAEAGTNGNSKLVYFLTTIALFILLIAWVNYINLSTTRALDRAKEVGIRKVSGSSRPQLIGQFLLEALLLNLLAIVLAVTFVQLCQPLFNTLTGKPLSIALLHTHTLWLFLLLLFIVGAFLAGAYPAFILSSFKPAQVLKGSYSKNLRGASLRKALVVIQFAASVTILTGTFTIYSQLMYMRNKELGINLSQLLIIKAPSVQGDEKEFVKNVGVYKNEMKRYPAVSQVTASQSIPGRGYNWYSTGFRQQTRKADPTRKYNVFYVNSDFFEAYQIQLLAGRTFSSASPTDGENKEVIVNEIALKQLGFATPGEAINQPIYNGDTREGRIIGVVKAYHHESLKTTLEALIVFRSEWANYFTLRINSNEQAVQQIAATIANAKKQYQALFPGNPFEYFFLDDYFDQKYQADRQFGQVFGLFALLAIIVACLGLFGLASFTITQRTKEIGIRKVLGASEKGILLLLSKDFIKLVLIANLVAWPLTYLGMQQWLQNYPYRIELNAWLFILPALLILLLASLTISIQTIKTAKSNPVSSLRTE</sequence>
<keyword evidence="4 6" id="KW-1133">Transmembrane helix</keyword>
<evidence type="ECO:0000313" key="10">
    <source>
        <dbReference type="Proteomes" id="UP001168528"/>
    </source>
</evidence>
<dbReference type="Pfam" id="PF02687">
    <property type="entry name" value="FtsX"/>
    <property type="match status" value="2"/>
</dbReference>
<comment type="caution">
    <text evidence="9">The sequence shown here is derived from an EMBL/GenBank/DDBJ whole genome shotgun (WGS) entry which is preliminary data.</text>
</comment>
<evidence type="ECO:0000313" key="9">
    <source>
        <dbReference type="EMBL" id="MDO1447201.1"/>
    </source>
</evidence>
<dbReference type="InterPro" id="IPR050250">
    <property type="entry name" value="Macrolide_Exporter_MacB"/>
</dbReference>
<evidence type="ECO:0000256" key="4">
    <source>
        <dbReference type="ARBA" id="ARBA00022989"/>
    </source>
</evidence>
<feature type="transmembrane region" description="Helical" evidence="6">
    <location>
        <begin position="770"/>
        <end position="790"/>
    </location>
</feature>
<dbReference type="Proteomes" id="UP001168528">
    <property type="component" value="Unassembled WGS sequence"/>
</dbReference>
<name>A0ABT8R533_9BACT</name>
<gene>
    <name evidence="9" type="ORF">Q0590_13105</name>
</gene>
<dbReference type="InterPro" id="IPR025857">
    <property type="entry name" value="MacB_PCD"/>
</dbReference>
<evidence type="ECO:0000259" key="8">
    <source>
        <dbReference type="Pfam" id="PF12704"/>
    </source>
</evidence>
<evidence type="ECO:0000259" key="7">
    <source>
        <dbReference type="Pfam" id="PF02687"/>
    </source>
</evidence>
<evidence type="ECO:0000256" key="5">
    <source>
        <dbReference type="ARBA" id="ARBA00023136"/>
    </source>
</evidence>
<feature type="transmembrane region" description="Helical" evidence="6">
    <location>
        <begin position="379"/>
        <end position="403"/>
    </location>
</feature>
<feature type="transmembrane region" description="Helical" evidence="6">
    <location>
        <begin position="333"/>
        <end position="359"/>
    </location>
</feature>
<evidence type="ECO:0000256" key="1">
    <source>
        <dbReference type="ARBA" id="ARBA00004651"/>
    </source>
</evidence>
<feature type="domain" description="ABC3 transporter permease C-terminal" evidence="7">
    <location>
        <begin position="687"/>
        <end position="800"/>
    </location>
</feature>
<dbReference type="RefSeq" id="WP_302038002.1">
    <property type="nucleotide sequence ID" value="NZ_JAUKPO010000006.1"/>
</dbReference>
<dbReference type="InterPro" id="IPR003838">
    <property type="entry name" value="ABC3_permease_C"/>
</dbReference>
<keyword evidence="3 6" id="KW-0812">Transmembrane</keyword>
<proteinExistence type="predicted"/>
<feature type="domain" description="MacB-like periplasmic core" evidence="8">
    <location>
        <begin position="434"/>
        <end position="633"/>
    </location>
</feature>
<keyword evidence="2" id="KW-1003">Cell membrane</keyword>
<evidence type="ECO:0000256" key="6">
    <source>
        <dbReference type="SAM" id="Phobius"/>
    </source>
</evidence>
<accession>A0ABT8R533</accession>
<dbReference type="Pfam" id="PF12704">
    <property type="entry name" value="MacB_PCD"/>
    <property type="match status" value="2"/>
</dbReference>
<evidence type="ECO:0000256" key="2">
    <source>
        <dbReference type="ARBA" id="ARBA00022475"/>
    </source>
</evidence>
<feature type="transmembrane region" description="Helical" evidence="6">
    <location>
        <begin position="728"/>
        <end position="750"/>
    </location>
</feature>
<protein>
    <submittedName>
        <fullName evidence="9">ABC transporter permease</fullName>
    </submittedName>
</protein>
<feature type="transmembrane region" description="Helical" evidence="6">
    <location>
        <begin position="424"/>
        <end position="445"/>
    </location>
</feature>
<feature type="transmembrane region" description="Helical" evidence="6">
    <location>
        <begin position="21"/>
        <end position="43"/>
    </location>
</feature>